<comment type="caution">
    <text evidence="3">The sequence shown here is derived from an EMBL/GenBank/DDBJ whole genome shotgun (WGS) entry which is preliminary data.</text>
</comment>
<protein>
    <recommendedName>
        <fullName evidence="2">SCP domain-containing protein</fullName>
    </recommendedName>
</protein>
<organism evidence="3 4">
    <name type="scientific">Stylosanthes scabra</name>
    <dbReference type="NCBI Taxonomy" id="79078"/>
    <lineage>
        <taxon>Eukaryota</taxon>
        <taxon>Viridiplantae</taxon>
        <taxon>Streptophyta</taxon>
        <taxon>Embryophyta</taxon>
        <taxon>Tracheophyta</taxon>
        <taxon>Spermatophyta</taxon>
        <taxon>Magnoliopsida</taxon>
        <taxon>eudicotyledons</taxon>
        <taxon>Gunneridae</taxon>
        <taxon>Pentapetalae</taxon>
        <taxon>rosids</taxon>
        <taxon>fabids</taxon>
        <taxon>Fabales</taxon>
        <taxon>Fabaceae</taxon>
        <taxon>Papilionoideae</taxon>
        <taxon>50 kb inversion clade</taxon>
        <taxon>dalbergioids sensu lato</taxon>
        <taxon>Dalbergieae</taxon>
        <taxon>Pterocarpus clade</taxon>
        <taxon>Stylosanthes</taxon>
    </lineage>
</organism>
<name>A0ABU6TA14_9FABA</name>
<dbReference type="InterPro" id="IPR018244">
    <property type="entry name" value="Allrgn_V5/Tpx1_CS"/>
</dbReference>
<accession>A0ABU6TA14</accession>
<dbReference type="InterPro" id="IPR035940">
    <property type="entry name" value="CAP_sf"/>
</dbReference>
<sequence>MKISFLWLIISCVCILPWCLAQNSPADYLKVHNDARARVGVKPLEWDPGLQSYAHRHLSKYLRNCIPRLSNGCYGESLSSSVDEVGPLKEVTGKQVVEMWVEQKHNYDEETNSCVGGECRNYTQVVWRETTHVGCARVQCYNGAYMVACNYHPPGNYRGERPY</sequence>
<feature type="chain" id="PRO_5045057951" description="SCP domain-containing protein" evidence="1">
    <location>
        <begin position="22"/>
        <end position="163"/>
    </location>
</feature>
<evidence type="ECO:0000256" key="1">
    <source>
        <dbReference type="SAM" id="SignalP"/>
    </source>
</evidence>
<dbReference type="SUPFAM" id="SSF55797">
    <property type="entry name" value="PR-1-like"/>
    <property type="match status" value="1"/>
</dbReference>
<keyword evidence="1" id="KW-0732">Signal</keyword>
<proteinExistence type="predicted"/>
<dbReference type="EMBL" id="JASCZI010090720">
    <property type="protein sequence ID" value="MED6145557.1"/>
    <property type="molecule type" value="Genomic_DNA"/>
</dbReference>
<dbReference type="Pfam" id="PF00188">
    <property type="entry name" value="CAP"/>
    <property type="match status" value="1"/>
</dbReference>
<evidence type="ECO:0000259" key="2">
    <source>
        <dbReference type="SMART" id="SM00198"/>
    </source>
</evidence>
<feature type="domain" description="SCP" evidence="2">
    <location>
        <begin position="23"/>
        <end position="159"/>
    </location>
</feature>
<dbReference type="PRINTS" id="PR00837">
    <property type="entry name" value="V5TPXLIKE"/>
</dbReference>
<dbReference type="InterPro" id="IPR001283">
    <property type="entry name" value="CRISP-related"/>
</dbReference>
<dbReference type="PANTHER" id="PTHR10334">
    <property type="entry name" value="CYSTEINE-RICH SECRETORY PROTEIN-RELATED"/>
    <property type="match status" value="1"/>
</dbReference>
<evidence type="ECO:0000313" key="3">
    <source>
        <dbReference type="EMBL" id="MED6145557.1"/>
    </source>
</evidence>
<dbReference type="Proteomes" id="UP001341840">
    <property type="component" value="Unassembled WGS sequence"/>
</dbReference>
<dbReference type="SMART" id="SM00198">
    <property type="entry name" value="SCP"/>
    <property type="match status" value="1"/>
</dbReference>
<dbReference type="PROSITE" id="PS01010">
    <property type="entry name" value="CRISP_2"/>
    <property type="match status" value="1"/>
</dbReference>
<gene>
    <name evidence="3" type="ORF">PIB30_026415</name>
</gene>
<evidence type="ECO:0000313" key="4">
    <source>
        <dbReference type="Proteomes" id="UP001341840"/>
    </source>
</evidence>
<keyword evidence="4" id="KW-1185">Reference proteome</keyword>
<feature type="signal peptide" evidence="1">
    <location>
        <begin position="1"/>
        <end position="21"/>
    </location>
</feature>
<reference evidence="3 4" key="1">
    <citation type="journal article" date="2023" name="Plants (Basel)">
        <title>Bridging the Gap: Combining Genomics and Transcriptomics Approaches to Understand Stylosanthes scabra, an Orphan Legume from the Brazilian Caatinga.</title>
        <authorList>
            <person name="Ferreira-Neto J.R.C."/>
            <person name="da Silva M.D."/>
            <person name="Binneck E."/>
            <person name="de Melo N.F."/>
            <person name="da Silva R.H."/>
            <person name="de Melo A.L.T.M."/>
            <person name="Pandolfi V."/>
            <person name="Bustamante F.O."/>
            <person name="Brasileiro-Vidal A.C."/>
            <person name="Benko-Iseppon A.M."/>
        </authorList>
    </citation>
    <scope>NUCLEOTIDE SEQUENCE [LARGE SCALE GENOMIC DNA]</scope>
    <source>
        <tissue evidence="3">Leaves</tissue>
    </source>
</reference>
<dbReference type="InterPro" id="IPR014044">
    <property type="entry name" value="CAP_dom"/>
</dbReference>
<dbReference type="Gene3D" id="3.40.33.10">
    <property type="entry name" value="CAP"/>
    <property type="match status" value="1"/>
</dbReference>